<dbReference type="EMBL" id="JAZGQO010000007">
    <property type="protein sequence ID" value="KAK6181018.1"/>
    <property type="molecule type" value="Genomic_DNA"/>
</dbReference>
<feature type="compositionally biased region" description="Basic and acidic residues" evidence="1">
    <location>
        <begin position="134"/>
        <end position="152"/>
    </location>
</feature>
<accession>A0AAN8PRC9</accession>
<feature type="region of interest" description="Disordered" evidence="1">
    <location>
        <begin position="131"/>
        <end position="152"/>
    </location>
</feature>
<evidence type="ECO:0000313" key="3">
    <source>
        <dbReference type="Proteomes" id="UP001347796"/>
    </source>
</evidence>
<proteinExistence type="predicted"/>
<name>A0AAN8PRC9_PATCE</name>
<dbReference type="AlphaFoldDB" id="A0AAN8PRC9"/>
<gene>
    <name evidence="2" type="ORF">SNE40_008965</name>
</gene>
<dbReference type="Proteomes" id="UP001347796">
    <property type="component" value="Unassembled WGS sequence"/>
</dbReference>
<protein>
    <submittedName>
        <fullName evidence="2">Uncharacterized protein</fullName>
    </submittedName>
</protein>
<keyword evidence="3" id="KW-1185">Reference proteome</keyword>
<sequence>MANVFLPTPVLLASTIWIFVFISAISAKPKTGLKGLISFKDVHAEKGNQDQRKAFFWLKKASGSEESKIAFGSATVIASSHIDDVKHSNVAHPQYRRFHHVKPGDIRVRTFPFEQSDRGGRNTHIKITSLRRVKRDEHSGPKKETNSDEHLEKAKRIATFCETPECVKRMADYEKFMKDNGYGPIGDRLG</sequence>
<evidence type="ECO:0000256" key="1">
    <source>
        <dbReference type="SAM" id="MobiDB-lite"/>
    </source>
</evidence>
<reference evidence="2 3" key="1">
    <citation type="submission" date="2024-01" db="EMBL/GenBank/DDBJ databases">
        <title>The genome of the rayed Mediterranean limpet Patella caerulea (Linnaeus, 1758).</title>
        <authorList>
            <person name="Anh-Thu Weber A."/>
            <person name="Halstead-Nussloch G."/>
        </authorList>
    </citation>
    <scope>NUCLEOTIDE SEQUENCE [LARGE SCALE GENOMIC DNA]</scope>
    <source>
        <strain evidence="2">AATW-2023a</strain>
        <tissue evidence="2">Whole specimen</tissue>
    </source>
</reference>
<evidence type="ECO:0000313" key="2">
    <source>
        <dbReference type="EMBL" id="KAK6181018.1"/>
    </source>
</evidence>
<comment type="caution">
    <text evidence="2">The sequence shown here is derived from an EMBL/GenBank/DDBJ whole genome shotgun (WGS) entry which is preliminary data.</text>
</comment>
<organism evidence="2 3">
    <name type="scientific">Patella caerulea</name>
    <name type="common">Rayed Mediterranean limpet</name>
    <dbReference type="NCBI Taxonomy" id="87958"/>
    <lineage>
        <taxon>Eukaryota</taxon>
        <taxon>Metazoa</taxon>
        <taxon>Spiralia</taxon>
        <taxon>Lophotrochozoa</taxon>
        <taxon>Mollusca</taxon>
        <taxon>Gastropoda</taxon>
        <taxon>Patellogastropoda</taxon>
        <taxon>Patelloidea</taxon>
        <taxon>Patellidae</taxon>
        <taxon>Patella</taxon>
    </lineage>
</organism>